<evidence type="ECO:0000313" key="2">
    <source>
        <dbReference type="Proteomes" id="UP000559885"/>
    </source>
</evidence>
<protein>
    <submittedName>
        <fullName evidence="1">Uncharacterized protein</fullName>
    </submittedName>
</protein>
<proteinExistence type="predicted"/>
<accession>A0A841ZSR8</accession>
<name>A0A841ZSR8_9LIST</name>
<comment type="caution">
    <text evidence="1">The sequence shown here is derived from an EMBL/GenBank/DDBJ whole genome shotgun (WGS) entry which is preliminary data.</text>
</comment>
<dbReference type="EMBL" id="JAARRM010000007">
    <property type="protein sequence ID" value="MBC1522444.1"/>
    <property type="molecule type" value="Genomic_DNA"/>
</dbReference>
<dbReference type="RefSeq" id="WP_185375002.1">
    <property type="nucleotide sequence ID" value="NZ_JAARRM010000007.1"/>
</dbReference>
<organism evidence="1 2">
    <name type="scientific">Listeria aquatica</name>
    <dbReference type="NCBI Taxonomy" id="1494960"/>
    <lineage>
        <taxon>Bacteria</taxon>
        <taxon>Bacillati</taxon>
        <taxon>Bacillota</taxon>
        <taxon>Bacilli</taxon>
        <taxon>Bacillales</taxon>
        <taxon>Listeriaceae</taxon>
        <taxon>Listeria</taxon>
    </lineage>
</organism>
<dbReference type="Proteomes" id="UP000559885">
    <property type="component" value="Unassembled WGS sequence"/>
</dbReference>
<sequence length="100" mass="11466">MKFKDCTNKISKENLQVLHSITPSASINFFAFKKYEVMRSIDVRQNIIHLSISNTEEKNISDFILRLAIKELTNGLTKDDFQIYASSVSDIVHLHHEKGA</sequence>
<dbReference type="AlphaFoldDB" id="A0A841ZSR8"/>
<reference evidence="1 2" key="1">
    <citation type="submission" date="2020-03" db="EMBL/GenBank/DDBJ databases">
        <title>Soil Listeria distribution.</title>
        <authorList>
            <person name="Liao J."/>
            <person name="Wiedmann M."/>
        </authorList>
    </citation>
    <scope>NUCLEOTIDE SEQUENCE [LARGE SCALE GENOMIC DNA]</scope>
    <source>
        <strain evidence="1 2">FSL L7-1507</strain>
    </source>
</reference>
<gene>
    <name evidence="1" type="ORF">HB912_12375</name>
</gene>
<evidence type="ECO:0000313" key="1">
    <source>
        <dbReference type="EMBL" id="MBC1522444.1"/>
    </source>
</evidence>